<sequence>MRFSTVAATALAASPVIVAAAKGSMGFALGTKQPSGSCKTQTDYEDDFEAIKRASDATIVRGYSASDCDSAKNIMPAAKSKGFKVVLGIWPDVEDSFQKDLKAITDVASTYADSIYAVTVGSETLYRGNFTGPELKEKISTVKGKLPKGIKVGTADSWNKFADGTGDAIIGTADIIMVNAFAFWQGASRDNATKVYLNDMFEAITHIEKVAGGVDKTPEIWNGETGWPTVENTDYEAAKGGLDNAKHFYQYGFCSLLDWGYNAFYFEAFDESWKPASVGDNGKVADETAWGAMTAQRETKFSLVCESRS</sequence>
<keyword evidence="6 13" id="KW-0378">Hydrolase</keyword>
<dbReference type="InterPro" id="IPR017853">
    <property type="entry name" value="GH"/>
</dbReference>
<evidence type="ECO:0000256" key="7">
    <source>
        <dbReference type="ARBA" id="ARBA00023180"/>
    </source>
</evidence>
<dbReference type="GO" id="GO:0042973">
    <property type="term" value="F:glucan endo-1,3-beta-D-glucosidase activity"/>
    <property type="evidence" value="ECO:0007669"/>
    <property type="project" value="TreeGrafter"/>
</dbReference>
<dbReference type="PANTHER" id="PTHR16631:SF26">
    <property type="entry name" value="GLUCAN 1,3-BETA-GLUCOSIDASE"/>
    <property type="match status" value="1"/>
</dbReference>
<keyword evidence="3" id="KW-0134">Cell wall</keyword>
<evidence type="ECO:0000256" key="11">
    <source>
        <dbReference type="ARBA" id="ARBA00041761"/>
    </source>
</evidence>
<dbReference type="OrthoDB" id="1293114at2759"/>
<name>A0A163D0P4_DIDRA</name>
<keyword evidence="4" id="KW-0964">Secreted</keyword>
<dbReference type="Gene3D" id="3.20.20.80">
    <property type="entry name" value="Glycosidases"/>
    <property type="match status" value="1"/>
</dbReference>
<evidence type="ECO:0000313" key="14">
    <source>
        <dbReference type="Proteomes" id="UP000076837"/>
    </source>
</evidence>
<evidence type="ECO:0000256" key="5">
    <source>
        <dbReference type="ARBA" id="ARBA00022729"/>
    </source>
</evidence>
<comment type="similarity">
    <text evidence="2 12">Belongs to the glycosyl hydrolase 17 family.</text>
</comment>
<dbReference type="GO" id="GO:0009986">
    <property type="term" value="C:cell surface"/>
    <property type="evidence" value="ECO:0007669"/>
    <property type="project" value="TreeGrafter"/>
</dbReference>
<evidence type="ECO:0000256" key="9">
    <source>
        <dbReference type="ARBA" id="ARBA00036824"/>
    </source>
</evidence>
<evidence type="ECO:0000256" key="2">
    <source>
        <dbReference type="ARBA" id="ARBA00008773"/>
    </source>
</evidence>
<evidence type="ECO:0000256" key="12">
    <source>
        <dbReference type="RuleBase" id="RU004335"/>
    </source>
</evidence>
<dbReference type="InterPro" id="IPR000490">
    <property type="entry name" value="Glyco_hydro_17"/>
</dbReference>
<proteinExistence type="inferred from homology"/>
<keyword evidence="8" id="KW-0326">Glycosidase</keyword>
<keyword evidence="14" id="KW-1185">Reference proteome</keyword>
<dbReference type="GO" id="GO:0009277">
    <property type="term" value="C:fungal-type cell wall"/>
    <property type="evidence" value="ECO:0007669"/>
    <property type="project" value="TreeGrafter"/>
</dbReference>
<reference evidence="13 14" key="1">
    <citation type="journal article" date="2016" name="Sci. Rep.">
        <title>Draft genome sequencing and secretome analysis of fungal phytopathogen Ascochyta rabiei provides insight into the necrotrophic effector repertoire.</title>
        <authorList>
            <person name="Verma S."/>
            <person name="Gazara R.K."/>
            <person name="Nizam S."/>
            <person name="Parween S."/>
            <person name="Chattopadhyay D."/>
            <person name="Verma P.K."/>
        </authorList>
    </citation>
    <scope>NUCLEOTIDE SEQUENCE [LARGE SCALE GENOMIC DNA]</scope>
    <source>
        <strain evidence="13 14">ArDII</strain>
    </source>
</reference>
<dbReference type="Proteomes" id="UP000076837">
    <property type="component" value="Unassembled WGS sequence"/>
</dbReference>
<comment type="caution">
    <text evidence="13">The sequence shown here is derived from an EMBL/GenBank/DDBJ whole genome shotgun (WGS) entry which is preliminary data.</text>
</comment>
<evidence type="ECO:0000313" key="13">
    <source>
        <dbReference type="EMBL" id="KZM22828.1"/>
    </source>
</evidence>
<dbReference type="GO" id="GO:0005975">
    <property type="term" value="P:carbohydrate metabolic process"/>
    <property type="evidence" value="ECO:0007669"/>
    <property type="project" value="InterPro"/>
</dbReference>
<dbReference type="Pfam" id="PF00332">
    <property type="entry name" value="Glyco_hydro_17"/>
    <property type="match status" value="1"/>
</dbReference>
<dbReference type="GO" id="GO:0005576">
    <property type="term" value="C:extracellular region"/>
    <property type="evidence" value="ECO:0007669"/>
    <property type="project" value="TreeGrafter"/>
</dbReference>
<accession>A0A163D0P4</accession>
<organism evidence="13 14">
    <name type="scientific">Didymella rabiei</name>
    <name type="common">Chickpea ascochyta blight fungus</name>
    <name type="synonym">Mycosphaerella rabiei</name>
    <dbReference type="NCBI Taxonomy" id="5454"/>
    <lineage>
        <taxon>Eukaryota</taxon>
        <taxon>Fungi</taxon>
        <taxon>Dikarya</taxon>
        <taxon>Ascomycota</taxon>
        <taxon>Pezizomycotina</taxon>
        <taxon>Dothideomycetes</taxon>
        <taxon>Pleosporomycetidae</taxon>
        <taxon>Pleosporales</taxon>
        <taxon>Pleosporineae</taxon>
        <taxon>Didymellaceae</taxon>
        <taxon>Ascochyta</taxon>
    </lineage>
</organism>
<dbReference type="SUPFAM" id="SSF51445">
    <property type="entry name" value="(Trans)glycosidases"/>
    <property type="match status" value="1"/>
</dbReference>
<dbReference type="GO" id="GO:0071555">
    <property type="term" value="P:cell wall organization"/>
    <property type="evidence" value="ECO:0007669"/>
    <property type="project" value="TreeGrafter"/>
</dbReference>
<evidence type="ECO:0000256" key="10">
    <source>
        <dbReference type="ARBA" id="ARBA00038929"/>
    </source>
</evidence>
<dbReference type="EC" id="3.2.1.58" evidence="10"/>
<protein>
    <recommendedName>
        <fullName evidence="10">glucan 1,3-beta-glucosidase</fullName>
        <ecNumber evidence="10">3.2.1.58</ecNumber>
    </recommendedName>
    <alternativeName>
        <fullName evidence="11">Exo-1,3-beta-glucanase</fullName>
    </alternativeName>
</protein>
<dbReference type="AlphaFoldDB" id="A0A163D0P4"/>
<dbReference type="GO" id="GO:0004338">
    <property type="term" value="F:glucan exo-1,3-beta-glucosidase activity"/>
    <property type="evidence" value="ECO:0007669"/>
    <property type="project" value="UniProtKB-EC"/>
</dbReference>
<dbReference type="EMBL" id="JYNV01000208">
    <property type="protein sequence ID" value="KZM22828.1"/>
    <property type="molecule type" value="Genomic_DNA"/>
</dbReference>
<keyword evidence="5" id="KW-0732">Signal</keyword>
<evidence type="ECO:0000256" key="6">
    <source>
        <dbReference type="ARBA" id="ARBA00022801"/>
    </source>
</evidence>
<comment type="subcellular location">
    <subcellularLocation>
        <location evidence="1">Secreted</location>
        <location evidence="1">Cell wall</location>
    </subcellularLocation>
</comment>
<dbReference type="PANTHER" id="PTHR16631">
    <property type="entry name" value="GLUCAN 1,3-BETA-GLUCOSIDASE"/>
    <property type="match status" value="1"/>
</dbReference>
<keyword evidence="7" id="KW-0325">Glycoprotein</keyword>
<dbReference type="STRING" id="5454.A0A163D0P4"/>
<evidence type="ECO:0000256" key="8">
    <source>
        <dbReference type="ARBA" id="ARBA00023295"/>
    </source>
</evidence>
<dbReference type="InterPro" id="IPR050732">
    <property type="entry name" value="Beta-glucan_modifiers"/>
</dbReference>
<evidence type="ECO:0000256" key="1">
    <source>
        <dbReference type="ARBA" id="ARBA00004191"/>
    </source>
</evidence>
<evidence type="ECO:0000256" key="4">
    <source>
        <dbReference type="ARBA" id="ARBA00022525"/>
    </source>
</evidence>
<comment type="catalytic activity">
    <reaction evidence="9">
        <text>Successive hydrolysis of beta-D-glucose units from the non-reducing ends of (1-&gt;3)-beta-D-glucans, releasing alpha-glucose.</text>
        <dbReference type="EC" id="3.2.1.58"/>
    </reaction>
</comment>
<gene>
    <name evidence="13" type="ORF">ST47_g6016</name>
</gene>
<evidence type="ECO:0000256" key="3">
    <source>
        <dbReference type="ARBA" id="ARBA00022512"/>
    </source>
</evidence>